<keyword evidence="3" id="KW-1185">Reference proteome</keyword>
<feature type="region of interest" description="Disordered" evidence="1">
    <location>
        <begin position="524"/>
        <end position="550"/>
    </location>
</feature>
<evidence type="ECO:0008006" key="4">
    <source>
        <dbReference type="Google" id="ProtNLM"/>
    </source>
</evidence>
<proteinExistence type="predicted"/>
<evidence type="ECO:0000256" key="1">
    <source>
        <dbReference type="SAM" id="MobiDB-lite"/>
    </source>
</evidence>
<accession>A0ABD3N5P8</accession>
<name>A0ABD3N5P8_9STRA</name>
<comment type="caution">
    <text evidence="2">The sequence shown here is derived from an EMBL/GenBank/DDBJ whole genome shotgun (WGS) entry which is preliminary data.</text>
</comment>
<evidence type="ECO:0000313" key="2">
    <source>
        <dbReference type="EMBL" id="KAL3771454.1"/>
    </source>
</evidence>
<dbReference type="AlphaFoldDB" id="A0ABD3N5P8"/>
<evidence type="ECO:0000313" key="3">
    <source>
        <dbReference type="Proteomes" id="UP001530315"/>
    </source>
</evidence>
<dbReference type="Gene3D" id="2.60.120.380">
    <property type="match status" value="1"/>
</dbReference>
<sequence length="550" mass="60837">MGSTAVSRRKYTTTAAASAPTRVYAAVHAWSTFSGLTFQCTVSAAMYTAPINNMALTGGQIRHYYMEVTTGQIVLCSTNGPNGDADLYMRVGDQAVPDSAFAGNACSSDSGTSMESCSTAAALAPTRVYAAVHAWSTFSGLTFQCTVRAPTGSLSIIEDECQEEASNETTNDLRVYKERNERRQRSCSLAQTQQIRDIIAKTVEELSGEQFKGSWEERLQNALAEAKESGYSSERIFAILGKKGPEEGKSILVSSFVEGLGKLGLKWRDDKELALITDRFRADGNGMISLSKIQNYCFYEVPSVAWKAERQRLEVADSSVEDTAGNDAVEDGSRFDIKEIIYRVGPEFHRTSKLFWRQNVSVNITLRYCKDLDVITMQLQNAETGEEYETIFIRKSDCAVDQGAPEERATSVVQTSDEKVHWEVYSNYLVARLQMNKVGGSYQPRLGNLHGDESSTLEIQKPANLIAPKRIERQSAGLDVKSIDAEFQSAIKSFEHNSRSARTSRQSAQEMSYLVESALKEILEEDSHDASKNHTKNKSESVGARNQKRG</sequence>
<organism evidence="2 3">
    <name type="scientific">Stephanodiscus triporus</name>
    <dbReference type="NCBI Taxonomy" id="2934178"/>
    <lineage>
        <taxon>Eukaryota</taxon>
        <taxon>Sar</taxon>
        <taxon>Stramenopiles</taxon>
        <taxon>Ochrophyta</taxon>
        <taxon>Bacillariophyta</taxon>
        <taxon>Coscinodiscophyceae</taxon>
        <taxon>Thalassiosirophycidae</taxon>
        <taxon>Stephanodiscales</taxon>
        <taxon>Stephanodiscaceae</taxon>
        <taxon>Stephanodiscus</taxon>
    </lineage>
</organism>
<reference evidence="2 3" key="1">
    <citation type="submission" date="2024-10" db="EMBL/GenBank/DDBJ databases">
        <title>Updated reference genomes for cyclostephanoid diatoms.</title>
        <authorList>
            <person name="Roberts W.R."/>
            <person name="Alverson A.J."/>
        </authorList>
    </citation>
    <scope>NUCLEOTIDE SEQUENCE [LARGE SCALE GENOMIC DNA]</scope>
    <source>
        <strain evidence="2 3">AJA276-08</strain>
    </source>
</reference>
<dbReference type="EMBL" id="JALLAZ020001602">
    <property type="protein sequence ID" value="KAL3771454.1"/>
    <property type="molecule type" value="Genomic_DNA"/>
</dbReference>
<dbReference type="Proteomes" id="UP001530315">
    <property type="component" value="Unassembled WGS sequence"/>
</dbReference>
<protein>
    <recommendedName>
        <fullName evidence="4">Calmodulin</fullName>
    </recommendedName>
</protein>
<gene>
    <name evidence="2" type="ORF">ACHAW5_000109</name>
</gene>